<dbReference type="AlphaFoldDB" id="A0A699JE62"/>
<evidence type="ECO:0000256" key="1">
    <source>
        <dbReference type="SAM" id="Coils"/>
    </source>
</evidence>
<name>A0A699JE62_TANCI</name>
<gene>
    <name evidence="3" type="ORF">Tci_602830</name>
</gene>
<organism evidence="3">
    <name type="scientific">Tanacetum cinerariifolium</name>
    <name type="common">Dalmatian daisy</name>
    <name type="synonym">Chrysanthemum cinerariifolium</name>
    <dbReference type="NCBI Taxonomy" id="118510"/>
    <lineage>
        <taxon>Eukaryota</taxon>
        <taxon>Viridiplantae</taxon>
        <taxon>Streptophyta</taxon>
        <taxon>Embryophyta</taxon>
        <taxon>Tracheophyta</taxon>
        <taxon>Spermatophyta</taxon>
        <taxon>Magnoliopsida</taxon>
        <taxon>eudicotyledons</taxon>
        <taxon>Gunneridae</taxon>
        <taxon>Pentapetalae</taxon>
        <taxon>asterids</taxon>
        <taxon>campanulids</taxon>
        <taxon>Asterales</taxon>
        <taxon>Asteraceae</taxon>
        <taxon>Asteroideae</taxon>
        <taxon>Anthemideae</taxon>
        <taxon>Anthemidinae</taxon>
        <taxon>Tanacetum</taxon>
    </lineage>
</organism>
<feature type="region of interest" description="Disordered" evidence="2">
    <location>
        <begin position="244"/>
        <end position="283"/>
    </location>
</feature>
<reference evidence="3" key="1">
    <citation type="journal article" date="2019" name="Sci. Rep.">
        <title>Draft genome of Tanacetum cinerariifolium, the natural source of mosquito coil.</title>
        <authorList>
            <person name="Yamashiro T."/>
            <person name="Shiraishi A."/>
            <person name="Satake H."/>
            <person name="Nakayama K."/>
        </authorList>
    </citation>
    <scope>NUCLEOTIDE SEQUENCE</scope>
</reference>
<proteinExistence type="predicted"/>
<feature type="coiled-coil region" evidence="1">
    <location>
        <begin position="28"/>
        <end position="55"/>
    </location>
</feature>
<protein>
    <submittedName>
        <fullName evidence="3">Uncharacterized protein</fullName>
    </submittedName>
</protein>
<dbReference type="EMBL" id="BKCJ010402107">
    <property type="protein sequence ID" value="GFA30858.1"/>
    <property type="molecule type" value="Genomic_DNA"/>
</dbReference>
<comment type="caution">
    <text evidence="3">The sequence shown here is derived from an EMBL/GenBank/DDBJ whole genome shotgun (WGS) entry which is preliminary data.</text>
</comment>
<evidence type="ECO:0000313" key="3">
    <source>
        <dbReference type="EMBL" id="GFA30858.1"/>
    </source>
</evidence>
<sequence>MQLLELIDIYTKLLDNVTILENELTSTKAVYNKALITLTKRVNKLEKKLKHKRKRVVIDSLEDKEASLDHEDSPKQRRMIEEINENENVNLVQISKQGEAHETAGHRMDFSTANKGKAIMQECKSPNKIKKKEMMQISLDEEIAQSDEARLDQENLVQAEQWDNVQGQIQSDEDLAQRMLEEERASLSIKERSRMLTYFIDKRKKMLVVKRTEEKRNKSPTQAQQRTYISNYVKEEFVQEEDVVAKQAKKESSKKAGGRWKRKTSKSREDKDKRQKKQDNPKKLPLWTMWKLFLILKK</sequence>
<feature type="compositionally biased region" description="Basic residues" evidence="2">
    <location>
        <begin position="256"/>
        <end position="265"/>
    </location>
</feature>
<feature type="compositionally biased region" description="Basic and acidic residues" evidence="2">
    <location>
        <begin position="266"/>
        <end position="282"/>
    </location>
</feature>
<keyword evidence="1" id="KW-0175">Coiled coil</keyword>
<evidence type="ECO:0000256" key="2">
    <source>
        <dbReference type="SAM" id="MobiDB-lite"/>
    </source>
</evidence>
<accession>A0A699JE62</accession>